<keyword evidence="4 9" id="KW-0812">Transmembrane</keyword>
<dbReference type="Pfam" id="PF02653">
    <property type="entry name" value="BPD_transp_2"/>
    <property type="match status" value="1"/>
</dbReference>
<evidence type="ECO:0000256" key="7">
    <source>
        <dbReference type="ARBA" id="ARBA00023136"/>
    </source>
</evidence>
<evidence type="ECO:0000256" key="5">
    <source>
        <dbReference type="ARBA" id="ARBA00022970"/>
    </source>
</evidence>
<evidence type="ECO:0000256" key="6">
    <source>
        <dbReference type="ARBA" id="ARBA00022989"/>
    </source>
</evidence>
<name>A0ABT8T5M0_9HYPH</name>
<comment type="subcellular location">
    <subcellularLocation>
        <location evidence="1">Cell membrane</location>
        <topology evidence="1">Multi-pass membrane protein</topology>
    </subcellularLocation>
</comment>
<keyword evidence="2" id="KW-0813">Transport</keyword>
<evidence type="ECO:0000256" key="4">
    <source>
        <dbReference type="ARBA" id="ARBA00022692"/>
    </source>
</evidence>
<keyword evidence="6 9" id="KW-1133">Transmembrane helix</keyword>
<gene>
    <name evidence="10" type="ORF">Q2T52_26645</name>
</gene>
<feature type="transmembrane region" description="Helical" evidence="9">
    <location>
        <begin position="222"/>
        <end position="244"/>
    </location>
</feature>
<comment type="caution">
    <text evidence="10">The sequence shown here is derived from an EMBL/GenBank/DDBJ whole genome shotgun (WGS) entry which is preliminary data.</text>
</comment>
<evidence type="ECO:0000256" key="9">
    <source>
        <dbReference type="SAM" id="Phobius"/>
    </source>
</evidence>
<organism evidence="10 11">
    <name type="scientific">Rhizobium oryzicola</name>
    <dbReference type="NCBI Taxonomy" id="1232668"/>
    <lineage>
        <taxon>Bacteria</taxon>
        <taxon>Pseudomonadati</taxon>
        <taxon>Pseudomonadota</taxon>
        <taxon>Alphaproteobacteria</taxon>
        <taxon>Hyphomicrobiales</taxon>
        <taxon>Rhizobiaceae</taxon>
        <taxon>Rhizobium/Agrobacterium group</taxon>
        <taxon>Rhizobium</taxon>
    </lineage>
</organism>
<feature type="transmembrane region" description="Helical" evidence="9">
    <location>
        <begin position="250"/>
        <end position="275"/>
    </location>
</feature>
<evidence type="ECO:0000256" key="2">
    <source>
        <dbReference type="ARBA" id="ARBA00022448"/>
    </source>
</evidence>
<keyword evidence="3" id="KW-1003">Cell membrane</keyword>
<evidence type="ECO:0000256" key="3">
    <source>
        <dbReference type="ARBA" id="ARBA00022475"/>
    </source>
</evidence>
<keyword evidence="11" id="KW-1185">Reference proteome</keyword>
<keyword evidence="7 9" id="KW-0472">Membrane</keyword>
<dbReference type="InterPro" id="IPR052157">
    <property type="entry name" value="BCAA_transport_permease"/>
</dbReference>
<evidence type="ECO:0000256" key="1">
    <source>
        <dbReference type="ARBA" id="ARBA00004651"/>
    </source>
</evidence>
<reference evidence="10" key="2">
    <citation type="submission" date="2023-07" db="EMBL/GenBank/DDBJ databases">
        <authorList>
            <person name="Sun H."/>
        </authorList>
    </citation>
    <scope>NUCLEOTIDE SEQUENCE</scope>
    <source>
        <strain evidence="10">05753</strain>
    </source>
</reference>
<dbReference type="Proteomes" id="UP001169006">
    <property type="component" value="Unassembled WGS sequence"/>
</dbReference>
<feature type="transmembrane region" description="Helical" evidence="9">
    <location>
        <begin position="34"/>
        <end position="54"/>
    </location>
</feature>
<protein>
    <submittedName>
        <fullName evidence="10">Branched-chain amino acid ABC transporter permease</fullName>
    </submittedName>
</protein>
<dbReference type="PANTHER" id="PTHR11795">
    <property type="entry name" value="BRANCHED-CHAIN AMINO ACID TRANSPORT SYSTEM PERMEASE PROTEIN LIVH"/>
    <property type="match status" value="1"/>
</dbReference>
<reference evidence="10" key="1">
    <citation type="journal article" date="2015" name="Int. J. Syst. Evol. Microbiol.">
        <title>Rhizobium oryzicola sp. nov., potential plant-growth-promoting endophytic bacteria isolated from rice roots.</title>
        <authorList>
            <person name="Zhang X.X."/>
            <person name="Gao J.S."/>
            <person name="Cao Y.H."/>
            <person name="Sheirdil R.A."/>
            <person name="Wang X.C."/>
            <person name="Zhang L."/>
        </authorList>
    </citation>
    <scope>NUCLEOTIDE SEQUENCE</scope>
    <source>
        <strain evidence="10">05753</strain>
    </source>
</reference>
<proteinExistence type="inferred from homology"/>
<dbReference type="CDD" id="cd06582">
    <property type="entry name" value="TM_PBP1_LivH_like"/>
    <property type="match status" value="1"/>
</dbReference>
<keyword evidence="5" id="KW-0029">Amino-acid transport</keyword>
<comment type="similarity">
    <text evidence="8">Belongs to the binding-protein-dependent transport system permease family. LivHM subfamily.</text>
</comment>
<dbReference type="PANTHER" id="PTHR11795:SF447">
    <property type="entry name" value="ABC TRANSPORTER PERMEASE PROTEIN"/>
    <property type="match status" value="1"/>
</dbReference>
<feature type="transmembrane region" description="Helical" evidence="9">
    <location>
        <begin position="60"/>
        <end position="84"/>
    </location>
</feature>
<dbReference type="EMBL" id="JAUKWQ010000022">
    <property type="protein sequence ID" value="MDO1585680.1"/>
    <property type="molecule type" value="Genomic_DNA"/>
</dbReference>
<sequence length="287" mass="29461">MDQVLVTAIAIATGIATLVLISLGLAVIFGMMRIINFAHGEFIMLGAYATVLSTNAGMNLWIAMLVIAPAFVALVGLGCERLLIRRYYGNLTTTMLLTWGLSLFLVGSVTALFGNTTRGIAAPLGSVTFGNYSVSVYQLFLIAFAALLVLGAALFLTRTRFGLIARGTMQNPAMASTLGIDPGRVYAATFAVGAGLSGLAGGLLAPVSGVLPNMGASYVAKAFVTVIAGGSSVLVGTTGAAFMFGPIEAIVSLISTPVIGQASLLAAAILLLRLMPMGLSAGFRRST</sequence>
<dbReference type="InterPro" id="IPR001851">
    <property type="entry name" value="ABC_transp_permease"/>
</dbReference>
<feature type="transmembrane region" description="Helical" evidence="9">
    <location>
        <begin position="6"/>
        <end position="27"/>
    </location>
</feature>
<feature type="transmembrane region" description="Helical" evidence="9">
    <location>
        <begin position="96"/>
        <end position="114"/>
    </location>
</feature>
<evidence type="ECO:0000313" key="11">
    <source>
        <dbReference type="Proteomes" id="UP001169006"/>
    </source>
</evidence>
<dbReference type="RefSeq" id="WP_302079931.1">
    <property type="nucleotide sequence ID" value="NZ_JAUKWQ010000022.1"/>
</dbReference>
<feature type="transmembrane region" description="Helical" evidence="9">
    <location>
        <begin position="134"/>
        <end position="156"/>
    </location>
</feature>
<evidence type="ECO:0000256" key="8">
    <source>
        <dbReference type="ARBA" id="ARBA00037998"/>
    </source>
</evidence>
<evidence type="ECO:0000313" key="10">
    <source>
        <dbReference type="EMBL" id="MDO1585680.1"/>
    </source>
</evidence>
<accession>A0ABT8T5M0</accession>